<feature type="transmembrane region" description="Helical" evidence="1">
    <location>
        <begin position="135"/>
        <end position="159"/>
    </location>
</feature>
<keyword evidence="1" id="KW-0472">Membrane</keyword>
<dbReference type="AlphaFoldDB" id="A0ABC8ZHS4"/>
<gene>
    <name evidence="2" type="ORF">URODEC1_LOCUS44469</name>
</gene>
<evidence type="ECO:0008006" key="4">
    <source>
        <dbReference type="Google" id="ProtNLM"/>
    </source>
</evidence>
<name>A0ABC8ZHS4_9POAL</name>
<protein>
    <recommendedName>
        <fullName evidence="4">Zinc finger GRF-type domain-containing protein</fullName>
    </recommendedName>
</protein>
<accession>A0ABC8ZHS4</accession>
<organism evidence="2 3">
    <name type="scientific">Urochloa decumbens</name>
    <dbReference type="NCBI Taxonomy" id="240449"/>
    <lineage>
        <taxon>Eukaryota</taxon>
        <taxon>Viridiplantae</taxon>
        <taxon>Streptophyta</taxon>
        <taxon>Embryophyta</taxon>
        <taxon>Tracheophyta</taxon>
        <taxon>Spermatophyta</taxon>
        <taxon>Magnoliopsida</taxon>
        <taxon>Liliopsida</taxon>
        <taxon>Poales</taxon>
        <taxon>Poaceae</taxon>
        <taxon>PACMAD clade</taxon>
        <taxon>Panicoideae</taxon>
        <taxon>Panicodae</taxon>
        <taxon>Paniceae</taxon>
        <taxon>Melinidinae</taxon>
        <taxon>Urochloa</taxon>
    </lineage>
</organism>
<evidence type="ECO:0000256" key="1">
    <source>
        <dbReference type="SAM" id="Phobius"/>
    </source>
</evidence>
<evidence type="ECO:0000313" key="3">
    <source>
        <dbReference type="Proteomes" id="UP001497457"/>
    </source>
</evidence>
<keyword evidence="3" id="KW-1185">Reference proteome</keyword>
<keyword evidence="1" id="KW-0812">Transmembrane</keyword>
<reference evidence="2" key="1">
    <citation type="submission" date="2024-10" db="EMBL/GenBank/DDBJ databases">
        <authorList>
            <person name="Ryan C."/>
        </authorList>
    </citation>
    <scope>NUCLEOTIDE SEQUENCE [LARGE SCALE GENOMIC DNA]</scope>
</reference>
<evidence type="ECO:0000313" key="2">
    <source>
        <dbReference type="EMBL" id="CAL4960554.1"/>
    </source>
</evidence>
<keyword evidence="1" id="KW-1133">Transmembrane helix</keyword>
<dbReference type="EMBL" id="OZ075129">
    <property type="protein sequence ID" value="CAL4960554.1"/>
    <property type="molecule type" value="Genomic_DNA"/>
</dbReference>
<dbReference type="Proteomes" id="UP001497457">
    <property type="component" value="Chromosome 19rd"/>
</dbReference>
<sequence>MSQQSFSHWNADPLAQYPIGPSGLPLISCPDCGDRTVEGSSRKNGGMVFFKCINYESHVPGACGFFKWITEYRKVVAARRQQLIGGLVPSCSGANNHPIRSSNEASHGKLVDGADLKLIVPNLGFEQKMDKLINLVQFLVVISVVICIVVFFGVVVLLVK</sequence>
<proteinExistence type="predicted"/>